<dbReference type="Proteomes" id="UP000018888">
    <property type="component" value="Unassembled WGS sequence"/>
</dbReference>
<feature type="transmembrane region" description="Helical" evidence="1">
    <location>
        <begin position="15"/>
        <end position="34"/>
    </location>
</feature>
<reference evidence="2 4" key="1">
    <citation type="journal article" date="2013" name="Proc. Natl. Acad. Sci. U.S.A.">
        <title>Genome of an arbuscular mycorrhizal fungus provides insight into the oldest plant symbiosis.</title>
        <authorList>
            <person name="Tisserant E."/>
            <person name="Malbreil M."/>
            <person name="Kuo A."/>
            <person name="Kohler A."/>
            <person name="Symeonidi A."/>
            <person name="Balestrini R."/>
            <person name="Charron P."/>
            <person name="Duensing N."/>
            <person name="Frei Dit Frey N."/>
            <person name="Gianinazzi-Pearson V."/>
            <person name="Gilbert L.B."/>
            <person name="Handa Y."/>
            <person name="Herr J.R."/>
            <person name="Hijri M."/>
            <person name="Koul R."/>
            <person name="Kawaguchi M."/>
            <person name="Krajinski F."/>
            <person name="Lammers P.J."/>
            <person name="Masclaux F.G."/>
            <person name="Murat C."/>
            <person name="Morin E."/>
            <person name="Ndikumana S."/>
            <person name="Pagni M."/>
            <person name="Petitpierre D."/>
            <person name="Requena N."/>
            <person name="Rosikiewicz P."/>
            <person name="Riley R."/>
            <person name="Saito K."/>
            <person name="San Clemente H."/>
            <person name="Shapiro H."/>
            <person name="van Tuinen D."/>
            <person name="Becard G."/>
            <person name="Bonfante P."/>
            <person name="Paszkowski U."/>
            <person name="Shachar-Hill Y.Y."/>
            <person name="Tuskan G.A."/>
            <person name="Young P.W."/>
            <person name="Sanders I.R."/>
            <person name="Henrissat B."/>
            <person name="Rensing S.A."/>
            <person name="Grigoriev I.V."/>
            <person name="Corradi N."/>
            <person name="Roux C."/>
            <person name="Martin F."/>
        </authorList>
    </citation>
    <scope>NUCLEOTIDE SEQUENCE [LARGE SCALE GENOMIC DNA]</scope>
    <source>
        <strain evidence="4">DAOM 181602 / DAOM 197198 / MUCL 43194</strain>
        <strain evidence="2">DAOM 197198</strain>
    </source>
</reference>
<dbReference type="EMBL" id="AUPC02000129">
    <property type="protein sequence ID" value="POG69853.1"/>
    <property type="molecule type" value="Genomic_DNA"/>
</dbReference>
<reference evidence="2 4" key="2">
    <citation type="journal article" date="2018" name="New Phytol.">
        <title>High intraspecific genome diversity in the model arbuscular mycorrhizal symbiont Rhizophagus irregularis.</title>
        <authorList>
            <person name="Chen E.C.H."/>
            <person name="Morin E."/>
            <person name="Beaudet D."/>
            <person name="Noel J."/>
            <person name="Yildirir G."/>
            <person name="Ndikumana S."/>
            <person name="Charron P."/>
            <person name="St-Onge C."/>
            <person name="Giorgi J."/>
            <person name="Kruger M."/>
            <person name="Marton T."/>
            <person name="Ropars J."/>
            <person name="Grigoriev I.V."/>
            <person name="Hainaut M."/>
            <person name="Henrissat B."/>
            <person name="Roux C."/>
            <person name="Martin F."/>
            <person name="Corradi N."/>
        </authorList>
    </citation>
    <scope>NUCLEOTIDE SEQUENCE [LARGE SCALE GENOMIC DNA]</scope>
    <source>
        <strain evidence="4">DAOM 181602 / DAOM 197198 / MUCL 43194</strain>
        <strain evidence="2">DAOM 197198</strain>
    </source>
</reference>
<gene>
    <name evidence="3" type="ORF">GLOIN_2v1597162</name>
    <name evidence="2" type="ORF">GLOIN_2v1622612</name>
</gene>
<keyword evidence="1" id="KW-0472">Membrane</keyword>
<keyword evidence="4" id="KW-1185">Reference proteome</keyword>
<dbReference type="AlphaFoldDB" id="A0A2P4PWU4"/>
<feature type="transmembrane region" description="Helical" evidence="1">
    <location>
        <begin position="41"/>
        <end position="58"/>
    </location>
</feature>
<evidence type="ECO:0000313" key="4">
    <source>
        <dbReference type="Proteomes" id="UP000018888"/>
    </source>
</evidence>
<keyword evidence="1" id="KW-1133">Transmembrane helix</keyword>
<sequence length="80" mass="9236">MVQMQVHKDNGEQGILFLFFMFCSIGPSSSGLIFRFQGSKVLFFIFFFSFCLFFRSLYCSNSSFLLDSSSSAFRLFVLSF</sequence>
<dbReference type="EMBL" id="AUPC02000096">
    <property type="protein sequence ID" value="POG72417.1"/>
    <property type="molecule type" value="Genomic_DNA"/>
</dbReference>
<comment type="caution">
    <text evidence="2">The sequence shown here is derived from an EMBL/GenBank/DDBJ whole genome shotgun (WGS) entry which is preliminary data.</text>
</comment>
<name>A0A2P4PWU4_RHIID</name>
<keyword evidence="1" id="KW-0812">Transmembrane</keyword>
<evidence type="ECO:0000313" key="3">
    <source>
        <dbReference type="EMBL" id="POG72417.1"/>
    </source>
</evidence>
<organism evidence="2 4">
    <name type="scientific">Rhizophagus irregularis (strain DAOM 181602 / DAOM 197198 / MUCL 43194)</name>
    <name type="common">Arbuscular mycorrhizal fungus</name>
    <name type="synonym">Glomus intraradices</name>
    <dbReference type="NCBI Taxonomy" id="747089"/>
    <lineage>
        <taxon>Eukaryota</taxon>
        <taxon>Fungi</taxon>
        <taxon>Fungi incertae sedis</taxon>
        <taxon>Mucoromycota</taxon>
        <taxon>Glomeromycotina</taxon>
        <taxon>Glomeromycetes</taxon>
        <taxon>Glomerales</taxon>
        <taxon>Glomeraceae</taxon>
        <taxon>Rhizophagus</taxon>
    </lineage>
</organism>
<evidence type="ECO:0000313" key="2">
    <source>
        <dbReference type="EMBL" id="POG69853.1"/>
    </source>
</evidence>
<accession>A0A2P4PWU4</accession>
<proteinExistence type="predicted"/>
<protein>
    <submittedName>
        <fullName evidence="2">Uncharacterized protein</fullName>
    </submittedName>
</protein>
<evidence type="ECO:0000256" key="1">
    <source>
        <dbReference type="SAM" id="Phobius"/>
    </source>
</evidence>